<dbReference type="Proteomes" id="UP000321580">
    <property type="component" value="Unassembled WGS sequence"/>
</dbReference>
<comment type="caution">
    <text evidence="3">The sequence shown here is derived from an EMBL/GenBank/DDBJ whole genome shotgun (WGS) entry which is preliminary data.</text>
</comment>
<feature type="chain" id="PRO_5023086992" description="DUF6089 domain-containing protein" evidence="1">
    <location>
        <begin position="25"/>
        <end position="287"/>
    </location>
</feature>
<dbReference type="RefSeq" id="WP_147167845.1">
    <property type="nucleotide sequence ID" value="NZ_VOOR01000024.1"/>
</dbReference>
<protein>
    <recommendedName>
        <fullName evidence="2">DUF6089 domain-containing protein</fullName>
    </recommendedName>
</protein>
<organism evidence="3 4">
    <name type="scientific">Phaeodactylibacter luteus</name>
    <dbReference type="NCBI Taxonomy" id="1564516"/>
    <lineage>
        <taxon>Bacteria</taxon>
        <taxon>Pseudomonadati</taxon>
        <taxon>Bacteroidota</taxon>
        <taxon>Saprospiria</taxon>
        <taxon>Saprospirales</taxon>
        <taxon>Haliscomenobacteraceae</taxon>
        <taxon>Phaeodactylibacter</taxon>
    </lineage>
</organism>
<evidence type="ECO:0000259" key="2">
    <source>
        <dbReference type="Pfam" id="PF19573"/>
    </source>
</evidence>
<feature type="domain" description="DUF6089" evidence="2">
    <location>
        <begin position="13"/>
        <end position="214"/>
    </location>
</feature>
<sequence length="287" mass="31949">MQKALRLSVSVMAFLSLSAASLPAQFIDLGFNFGAAFYSGDLSPNSPLQRLQEMRPAAGIFCRLSTSNKWSSRFNLNFASIAGDDSRTHRVQRGLAFQTNFTEFSAIAEWHAIRIRHTEYSFTFPYVFGGIGLMHFNPRREVNGEWVELQPLGTEGQGLPGYDAPYRLTQPMLPFGAGIKFITRNFTFGLEFGARFMQTDYLDDVSDRLINHQDVFLGNGPLAASLSSPRLGGAEAVDTDYRRGGASRDWAYLMNLTVSYNFGRGIHKMLSDPVPCPSFKKPTGRSL</sequence>
<feature type="signal peptide" evidence="1">
    <location>
        <begin position="1"/>
        <end position="24"/>
    </location>
</feature>
<keyword evidence="1" id="KW-0732">Signal</keyword>
<evidence type="ECO:0000313" key="3">
    <source>
        <dbReference type="EMBL" id="TXB62743.1"/>
    </source>
</evidence>
<accession>A0A5C6RKH3</accession>
<dbReference type="EMBL" id="VOOR01000024">
    <property type="protein sequence ID" value="TXB62743.1"/>
    <property type="molecule type" value="Genomic_DNA"/>
</dbReference>
<gene>
    <name evidence="3" type="ORF">FRY97_12330</name>
</gene>
<evidence type="ECO:0000256" key="1">
    <source>
        <dbReference type="SAM" id="SignalP"/>
    </source>
</evidence>
<evidence type="ECO:0000313" key="4">
    <source>
        <dbReference type="Proteomes" id="UP000321580"/>
    </source>
</evidence>
<name>A0A5C6RKH3_9BACT</name>
<dbReference type="Pfam" id="PF19573">
    <property type="entry name" value="DUF6089"/>
    <property type="match status" value="1"/>
</dbReference>
<keyword evidence="4" id="KW-1185">Reference proteome</keyword>
<dbReference type="InterPro" id="IPR045743">
    <property type="entry name" value="DUF6089"/>
</dbReference>
<dbReference type="OrthoDB" id="654178at2"/>
<dbReference type="AlphaFoldDB" id="A0A5C6RKH3"/>
<proteinExistence type="predicted"/>
<reference evidence="3 4" key="1">
    <citation type="submission" date="2019-08" db="EMBL/GenBank/DDBJ databases">
        <title>Genome of Phaeodactylibacter luteus.</title>
        <authorList>
            <person name="Bowman J.P."/>
        </authorList>
    </citation>
    <scope>NUCLEOTIDE SEQUENCE [LARGE SCALE GENOMIC DNA]</scope>
    <source>
        <strain evidence="3 4">KCTC 42180</strain>
    </source>
</reference>